<dbReference type="SUPFAM" id="SSF51735">
    <property type="entry name" value="NAD(P)-binding Rossmann-fold domains"/>
    <property type="match status" value="1"/>
</dbReference>
<proteinExistence type="inferred from homology"/>
<dbReference type="InterPro" id="IPR002347">
    <property type="entry name" value="SDR_fam"/>
</dbReference>
<organism evidence="3 4">
    <name type="scientific">Phyllotreta striolata</name>
    <name type="common">Striped flea beetle</name>
    <name type="synonym">Crioceris striolata</name>
    <dbReference type="NCBI Taxonomy" id="444603"/>
    <lineage>
        <taxon>Eukaryota</taxon>
        <taxon>Metazoa</taxon>
        <taxon>Ecdysozoa</taxon>
        <taxon>Arthropoda</taxon>
        <taxon>Hexapoda</taxon>
        <taxon>Insecta</taxon>
        <taxon>Pterygota</taxon>
        <taxon>Neoptera</taxon>
        <taxon>Endopterygota</taxon>
        <taxon>Coleoptera</taxon>
        <taxon>Polyphaga</taxon>
        <taxon>Cucujiformia</taxon>
        <taxon>Chrysomeloidea</taxon>
        <taxon>Chrysomelidae</taxon>
        <taxon>Galerucinae</taxon>
        <taxon>Alticini</taxon>
        <taxon>Phyllotreta</taxon>
    </lineage>
</organism>
<dbReference type="Proteomes" id="UP001153712">
    <property type="component" value="Chromosome 4"/>
</dbReference>
<comment type="similarity">
    <text evidence="2">Belongs to the short-chain dehydrogenases/reductases (SDR) family.</text>
</comment>
<keyword evidence="1" id="KW-0560">Oxidoreductase</keyword>
<protein>
    <submittedName>
        <fullName evidence="3">Uncharacterized protein</fullName>
    </submittedName>
</protein>
<accession>A0A9N9TSN5</accession>
<dbReference type="PRINTS" id="PR00081">
    <property type="entry name" value="GDHRDH"/>
</dbReference>
<evidence type="ECO:0000313" key="3">
    <source>
        <dbReference type="EMBL" id="CAG9861530.1"/>
    </source>
</evidence>
<name>A0A9N9TSN5_PHYSR</name>
<dbReference type="EMBL" id="OU900097">
    <property type="protein sequence ID" value="CAG9861530.1"/>
    <property type="molecule type" value="Genomic_DNA"/>
</dbReference>
<reference evidence="3" key="1">
    <citation type="submission" date="2022-01" db="EMBL/GenBank/DDBJ databases">
        <authorList>
            <person name="King R."/>
        </authorList>
    </citation>
    <scope>NUCLEOTIDE SEQUENCE</scope>
</reference>
<dbReference type="PANTHER" id="PTHR43157">
    <property type="entry name" value="PHOSPHATIDYLINOSITOL-GLYCAN BIOSYNTHESIS CLASS F PROTEIN-RELATED"/>
    <property type="match status" value="1"/>
</dbReference>
<gene>
    <name evidence="3" type="ORF">PHYEVI_LOCUS7865</name>
</gene>
<dbReference type="OrthoDB" id="191139at2759"/>
<sequence length="319" mass="35808">MLVISIVIVVAVVLCVKLYMKYITKWCKSKVCLVGKTVIITGGNAGIGYETALELAKRGAKIILACRDVTKGTAAVENIKNLTKNPNVFLKLVDLSSFKSINNFANDINKTEERIDILINNAGAWGLGDNMTEDGLQLVWEINHYGPVLLTLRLLELLKSTRPSRIINLSSMAARYATLSLNNLHELNTYQKDYEVYGNTKLANILFTQKLAKLLKDTQVSVFSVHPGVVETEIVVQRLPFAMMYAMRVAMKLFFLSPEEGAQTTIYLACEDGIEHLSGRHFEYCSVVDTYKTAKDPNLADEVWNRTLELIKYDKDKMN</sequence>
<dbReference type="GO" id="GO:0016491">
    <property type="term" value="F:oxidoreductase activity"/>
    <property type="evidence" value="ECO:0007669"/>
    <property type="project" value="UniProtKB-KW"/>
</dbReference>
<keyword evidence="4" id="KW-1185">Reference proteome</keyword>
<dbReference type="AlphaFoldDB" id="A0A9N9TSN5"/>
<evidence type="ECO:0000256" key="1">
    <source>
        <dbReference type="ARBA" id="ARBA00023002"/>
    </source>
</evidence>
<evidence type="ECO:0000256" key="2">
    <source>
        <dbReference type="RuleBase" id="RU000363"/>
    </source>
</evidence>
<dbReference type="PRINTS" id="PR00080">
    <property type="entry name" value="SDRFAMILY"/>
</dbReference>
<dbReference type="InterPro" id="IPR036291">
    <property type="entry name" value="NAD(P)-bd_dom_sf"/>
</dbReference>
<dbReference type="Gene3D" id="3.40.50.720">
    <property type="entry name" value="NAD(P)-binding Rossmann-like Domain"/>
    <property type="match status" value="1"/>
</dbReference>
<dbReference type="Pfam" id="PF00106">
    <property type="entry name" value="adh_short"/>
    <property type="match status" value="1"/>
</dbReference>
<evidence type="ECO:0000313" key="4">
    <source>
        <dbReference type="Proteomes" id="UP001153712"/>
    </source>
</evidence>
<dbReference type="PANTHER" id="PTHR43157:SF31">
    <property type="entry name" value="PHOSPHATIDYLINOSITOL-GLYCAN BIOSYNTHESIS CLASS F PROTEIN"/>
    <property type="match status" value="1"/>
</dbReference>
<dbReference type="CDD" id="cd05327">
    <property type="entry name" value="retinol-DH_like_SDR_c_like"/>
    <property type="match status" value="1"/>
</dbReference>